<keyword evidence="7" id="KW-0521">NADP</keyword>
<evidence type="ECO:0000256" key="32">
    <source>
        <dbReference type="ARBA" id="ARBA00048051"/>
    </source>
</evidence>
<dbReference type="Pfam" id="PF00975">
    <property type="entry name" value="Thioesterase"/>
    <property type="match status" value="1"/>
</dbReference>
<evidence type="ECO:0000256" key="43">
    <source>
        <dbReference type="ARBA" id="ARBA00049109"/>
    </source>
</evidence>
<feature type="domain" description="PKS/mFAS DH" evidence="54">
    <location>
        <begin position="903"/>
        <end position="1191"/>
    </location>
</feature>
<dbReference type="GO" id="GO:0004313">
    <property type="term" value="F:[acyl-carrier-protein] S-acetyltransferase activity"/>
    <property type="evidence" value="ECO:0007669"/>
    <property type="project" value="UniProtKB-EC"/>
</dbReference>
<dbReference type="EMBL" id="JAXLQG010000009">
    <property type="protein sequence ID" value="KAK5536079.1"/>
    <property type="molecule type" value="Genomic_DNA"/>
</dbReference>
<comment type="catalytic activity">
    <reaction evidence="13">
        <text>(3R)-hydroxyhexanoyl-[ACP] = (2E)-hexenoyl-[ACP] + H2O</text>
        <dbReference type="Rhea" id="RHEA:41828"/>
        <dbReference type="Rhea" id="RHEA-COMP:9630"/>
        <dbReference type="Rhea" id="RHEA-COMP:9631"/>
        <dbReference type="ChEBI" id="CHEBI:15377"/>
        <dbReference type="ChEBI" id="CHEBI:78457"/>
        <dbReference type="ChEBI" id="CHEBI:78458"/>
    </reaction>
    <physiologicalReaction direction="left-to-right" evidence="13">
        <dbReference type="Rhea" id="RHEA:41829"/>
    </physiologicalReaction>
</comment>
<reference evidence="55 56" key="1">
    <citation type="submission" date="2023-06" db="EMBL/GenBank/DDBJ databases">
        <title>Black Yeasts Isolated from many extreme environments.</title>
        <authorList>
            <person name="Coleine C."/>
            <person name="Stajich J.E."/>
            <person name="Selbmann L."/>
        </authorList>
    </citation>
    <scope>NUCLEOTIDE SEQUENCE [LARGE SCALE GENOMIC DNA]</scope>
    <source>
        <strain evidence="55 56">CCFEE 5887</strain>
    </source>
</reference>
<evidence type="ECO:0000256" key="26">
    <source>
        <dbReference type="ARBA" id="ARBA00047500"/>
    </source>
</evidence>
<dbReference type="InterPro" id="IPR020807">
    <property type="entry name" value="PKS_DH"/>
</dbReference>
<feature type="region of interest" description="C-terminal hotdog fold" evidence="51">
    <location>
        <begin position="1046"/>
        <end position="1191"/>
    </location>
</feature>
<dbReference type="InterPro" id="IPR049551">
    <property type="entry name" value="PKS_DH_C"/>
</dbReference>
<feature type="active site" description="Proton donor; for dehydratase activity" evidence="51">
    <location>
        <position position="1107"/>
    </location>
</feature>
<comment type="catalytic activity">
    <reaction evidence="49">
        <text>(2E)-decenoyl-[ACP] + NADPH + H(+) = decanoyl-[ACP] + NADP(+)</text>
        <dbReference type="Rhea" id="RHEA:41864"/>
        <dbReference type="Rhea" id="RHEA-COMP:9639"/>
        <dbReference type="Rhea" id="RHEA-COMP:9640"/>
        <dbReference type="ChEBI" id="CHEBI:15378"/>
        <dbReference type="ChEBI" id="CHEBI:57783"/>
        <dbReference type="ChEBI" id="CHEBI:58349"/>
        <dbReference type="ChEBI" id="CHEBI:78467"/>
        <dbReference type="ChEBI" id="CHEBI:78468"/>
    </reaction>
    <physiologicalReaction direction="left-to-right" evidence="49">
        <dbReference type="Rhea" id="RHEA:41865"/>
    </physiologicalReaction>
</comment>
<dbReference type="Pfam" id="PF08240">
    <property type="entry name" value="ADH_N"/>
    <property type="match status" value="1"/>
</dbReference>
<dbReference type="InterPro" id="IPR016035">
    <property type="entry name" value="Acyl_Trfase/lysoPLipase"/>
</dbReference>
<comment type="function">
    <text evidence="20">Fatty acid synthetase is a multifunctional enzyme that catalyzes the de novo biosynthesis of long-chain saturated fatty acids starting from acetyl-CoA and malonyl-CoA in the presence of NADPH. This multifunctional protein contains 7 catalytic activities and a site for the binding of the prosthetic group 4'-phosphopantetheine of the acyl carrier protein ([ACP]) domain.</text>
</comment>
<dbReference type="InterPro" id="IPR057326">
    <property type="entry name" value="KR_dom"/>
</dbReference>
<comment type="catalytic activity">
    <reaction evidence="39">
        <text>holo-[ACP] + acetyl-CoA = acetyl-[ACP] + CoA</text>
        <dbReference type="Rhea" id="RHEA:41788"/>
        <dbReference type="Rhea" id="RHEA-COMP:9621"/>
        <dbReference type="Rhea" id="RHEA-COMP:9685"/>
        <dbReference type="ChEBI" id="CHEBI:57287"/>
        <dbReference type="ChEBI" id="CHEBI:57288"/>
        <dbReference type="ChEBI" id="CHEBI:64479"/>
        <dbReference type="ChEBI" id="CHEBI:78446"/>
        <dbReference type="EC" id="2.3.1.38"/>
    </reaction>
    <physiologicalReaction direction="left-to-right" evidence="39">
        <dbReference type="Rhea" id="RHEA:41789"/>
    </physiologicalReaction>
</comment>
<dbReference type="Pfam" id="PF02801">
    <property type="entry name" value="Ketoacyl-synt_C"/>
    <property type="match status" value="1"/>
</dbReference>
<evidence type="ECO:0000256" key="24">
    <source>
        <dbReference type="ARBA" id="ARBA00047440"/>
    </source>
</evidence>
<evidence type="ECO:0000256" key="48">
    <source>
        <dbReference type="ARBA" id="ARBA00049449"/>
    </source>
</evidence>
<comment type="catalytic activity">
    <reaction evidence="16">
        <text>(3R)-hydroxytetradecanoyl-[ACP] = (2E)-tetradecenoyl-[ACP] + H2O</text>
        <dbReference type="Rhea" id="RHEA:41892"/>
        <dbReference type="Rhea" id="RHEA-COMP:9646"/>
        <dbReference type="Rhea" id="RHEA-COMP:9647"/>
        <dbReference type="ChEBI" id="CHEBI:15377"/>
        <dbReference type="ChEBI" id="CHEBI:78474"/>
        <dbReference type="ChEBI" id="CHEBI:78475"/>
    </reaction>
    <physiologicalReaction direction="left-to-right" evidence="16">
        <dbReference type="Rhea" id="RHEA:41893"/>
    </physiologicalReaction>
</comment>
<dbReference type="GO" id="GO:0044550">
    <property type="term" value="P:secondary metabolite biosynthetic process"/>
    <property type="evidence" value="ECO:0007669"/>
    <property type="project" value="UniProtKB-ARBA"/>
</dbReference>
<comment type="catalytic activity">
    <reaction evidence="41">
        <text>3-oxotetradecanoyl-[ACP] + NADPH + H(+) = (3R)-hydroxytetradecanoyl-[ACP] + NADP(+)</text>
        <dbReference type="Rhea" id="RHEA:41888"/>
        <dbReference type="Rhea" id="RHEA-COMP:9645"/>
        <dbReference type="Rhea" id="RHEA-COMP:9646"/>
        <dbReference type="ChEBI" id="CHEBI:15378"/>
        <dbReference type="ChEBI" id="CHEBI:57783"/>
        <dbReference type="ChEBI" id="CHEBI:58349"/>
        <dbReference type="ChEBI" id="CHEBI:78473"/>
        <dbReference type="ChEBI" id="CHEBI:78474"/>
    </reaction>
    <physiologicalReaction direction="left-to-right" evidence="41">
        <dbReference type="Rhea" id="RHEA:41889"/>
    </physiologicalReaction>
</comment>
<dbReference type="PROSITE" id="PS01162">
    <property type="entry name" value="QOR_ZETA_CRYSTAL"/>
    <property type="match status" value="1"/>
</dbReference>
<comment type="catalytic activity">
    <reaction evidence="30">
        <text>3-oxobutanoyl-[ACP] + NADPH + H(+) = (3R)-hydroxybutanoyl-[ACP] + NADP(+)</text>
        <dbReference type="Rhea" id="RHEA:41804"/>
        <dbReference type="Rhea" id="RHEA-COMP:9625"/>
        <dbReference type="Rhea" id="RHEA-COMP:9626"/>
        <dbReference type="ChEBI" id="CHEBI:15378"/>
        <dbReference type="ChEBI" id="CHEBI:57783"/>
        <dbReference type="ChEBI" id="CHEBI:58349"/>
        <dbReference type="ChEBI" id="CHEBI:78450"/>
        <dbReference type="ChEBI" id="CHEBI:78451"/>
    </reaction>
    <physiologicalReaction direction="left-to-right" evidence="30">
        <dbReference type="Rhea" id="RHEA:41805"/>
    </physiologicalReaction>
</comment>
<dbReference type="GO" id="GO:0008270">
    <property type="term" value="F:zinc ion binding"/>
    <property type="evidence" value="ECO:0007669"/>
    <property type="project" value="InterPro"/>
</dbReference>
<evidence type="ECO:0000259" key="54">
    <source>
        <dbReference type="PROSITE" id="PS52019"/>
    </source>
</evidence>
<dbReference type="InterPro" id="IPR013154">
    <property type="entry name" value="ADH-like_N"/>
</dbReference>
<evidence type="ECO:0000256" key="44">
    <source>
        <dbReference type="ARBA" id="ARBA00049171"/>
    </source>
</evidence>
<evidence type="ECO:0000256" key="38">
    <source>
        <dbReference type="ARBA" id="ARBA00048650"/>
    </source>
</evidence>
<dbReference type="GO" id="GO:0004315">
    <property type="term" value="F:3-oxoacyl-[acyl-carrier-protein] synthase activity"/>
    <property type="evidence" value="ECO:0007669"/>
    <property type="project" value="UniProtKB-EC"/>
</dbReference>
<dbReference type="GO" id="GO:0141148">
    <property type="term" value="F:enoyl-[acyl-carrier-protein] reductase (NADPH) activity"/>
    <property type="evidence" value="ECO:0007669"/>
    <property type="project" value="UniProtKB-EC"/>
</dbReference>
<feature type="domain" description="Carrier" evidence="52">
    <location>
        <begin position="2035"/>
        <end position="2109"/>
    </location>
</feature>
<evidence type="ECO:0000256" key="22">
    <source>
        <dbReference type="ARBA" id="ARBA00047394"/>
    </source>
</evidence>
<evidence type="ECO:0000256" key="8">
    <source>
        <dbReference type="ARBA" id="ARBA00022898"/>
    </source>
</evidence>
<dbReference type="GO" id="GO:1901336">
    <property type="term" value="P:lactone biosynthetic process"/>
    <property type="evidence" value="ECO:0007669"/>
    <property type="project" value="UniProtKB-ARBA"/>
</dbReference>
<evidence type="ECO:0000256" key="29">
    <source>
        <dbReference type="ARBA" id="ARBA00047897"/>
    </source>
</evidence>
<dbReference type="GO" id="GO:0016297">
    <property type="term" value="F:fatty acyl-[ACP] hydrolase activity"/>
    <property type="evidence" value="ECO:0007669"/>
    <property type="project" value="UniProtKB-EC"/>
</dbReference>
<comment type="catalytic activity">
    <reaction evidence="22">
        <text>hexanoyl-[ACP] + malonyl-[ACP] + H(+) = 3-oxooctanoyl-[ACP] + holo-[ACP] + CO2</text>
        <dbReference type="Rhea" id="RHEA:41836"/>
        <dbReference type="Rhea" id="RHEA-COMP:9623"/>
        <dbReference type="Rhea" id="RHEA-COMP:9632"/>
        <dbReference type="Rhea" id="RHEA-COMP:9633"/>
        <dbReference type="Rhea" id="RHEA-COMP:9685"/>
        <dbReference type="ChEBI" id="CHEBI:15378"/>
        <dbReference type="ChEBI" id="CHEBI:16526"/>
        <dbReference type="ChEBI" id="CHEBI:64479"/>
        <dbReference type="ChEBI" id="CHEBI:78449"/>
        <dbReference type="ChEBI" id="CHEBI:78459"/>
        <dbReference type="ChEBI" id="CHEBI:78460"/>
    </reaction>
    <physiologicalReaction direction="left-to-right" evidence="22">
        <dbReference type="Rhea" id="RHEA:41837"/>
    </physiologicalReaction>
</comment>
<organism evidence="55 56">
    <name type="scientific">Vermiconidia calcicola</name>
    <dbReference type="NCBI Taxonomy" id="1690605"/>
    <lineage>
        <taxon>Eukaryota</taxon>
        <taxon>Fungi</taxon>
        <taxon>Dikarya</taxon>
        <taxon>Ascomycota</taxon>
        <taxon>Pezizomycotina</taxon>
        <taxon>Dothideomycetes</taxon>
        <taxon>Dothideomycetidae</taxon>
        <taxon>Mycosphaerellales</taxon>
        <taxon>Extremaceae</taxon>
        <taxon>Vermiconidia</taxon>
    </lineage>
</organism>
<evidence type="ECO:0000256" key="36">
    <source>
        <dbReference type="ARBA" id="ARBA00048506"/>
    </source>
</evidence>
<evidence type="ECO:0000256" key="2">
    <source>
        <dbReference type="ARBA" id="ARBA00022450"/>
    </source>
</evidence>
<dbReference type="InterPro" id="IPR013149">
    <property type="entry name" value="ADH-like_C"/>
</dbReference>
<dbReference type="SUPFAM" id="SSF55048">
    <property type="entry name" value="Probable ACP-binding domain of malonyl-CoA ACP transacylase"/>
    <property type="match status" value="1"/>
</dbReference>
<dbReference type="SMART" id="SM00822">
    <property type="entry name" value="PKS_KR"/>
    <property type="match status" value="1"/>
</dbReference>
<evidence type="ECO:0000256" key="23">
    <source>
        <dbReference type="ARBA" id="ARBA00047400"/>
    </source>
</evidence>
<dbReference type="SUPFAM" id="SSF52151">
    <property type="entry name" value="FabD/lysophospholipase-like"/>
    <property type="match status" value="1"/>
</dbReference>
<dbReference type="InterPro" id="IPR016036">
    <property type="entry name" value="Malonyl_transacylase_ACP-bd"/>
</dbReference>
<dbReference type="Gene3D" id="3.10.129.110">
    <property type="entry name" value="Polyketide synthase dehydratase"/>
    <property type="match status" value="1"/>
</dbReference>
<comment type="catalytic activity">
    <reaction evidence="40">
        <text>hexadecanoyl-[ACP] + H2O = hexadecanoate + holo-[ACP] + H(+)</text>
        <dbReference type="Rhea" id="RHEA:41932"/>
        <dbReference type="Rhea" id="RHEA-COMP:9652"/>
        <dbReference type="Rhea" id="RHEA-COMP:9685"/>
        <dbReference type="ChEBI" id="CHEBI:7896"/>
        <dbReference type="ChEBI" id="CHEBI:15377"/>
        <dbReference type="ChEBI" id="CHEBI:15378"/>
        <dbReference type="ChEBI" id="CHEBI:64479"/>
        <dbReference type="ChEBI" id="CHEBI:78483"/>
        <dbReference type="EC" id="3.1.2.14"/>
    </reaction>
    <physiologicalReaction direction="left-to-right" evidence="40">
        <dbReference type="Rhea" id="RHEA:41933"/>
    </physiologicalReaction>
</comment>
<evidence type="ECO:0000256" key="27">
    <source>
        <dbReference type="ARBA" id="ARBA00047578"/>
    </source>
</evidence>
<comment type="catalytic activity">
    <reaction evidence="21">
        <text>3-oxooctadecanoyl-[ACP] + NADPH + H(+) = (3R)-hydroxyoctadecanoyl-[ACP] + NADP(+)</text>
        <dbReference type="Rhea" id="RHEA:41920"/>
        <dbReference type="Rhea" id="RHEA-COMP:9653"/>
        <dbReference type="Rhea" id="RHEA-COMP:9654"/>
        <dbReference type="ChEBI" id="CHEBI:15378"/>
        <dbReference type="ChEBI" id="CHEBI:57783"/>
        <dbReference type="ChEBI" id="CHEBI:58349"/>
        <dbReference type="ChEBI" id="CHEBI:78487"/>
        <dbReference type="ChEBI" id="CHEBI:78488"/>
    </reaction>
    <physiologicalReaction direction="left-to-right" evidence="21">
        <dbReference type="Rhea" id="RHEA:41921"/>
    </physiologicalReaction>
</comment>
<dbReference type="Proteomes" id="UP001345827">
    <property type="component" value="Unassembled WGS sequence"/>
</dbReference>
<dbReference type="Pfam" id="PF00698">
    <property type="entry name" value="Acyl_transf_1"/>
    <property type="match status" value="1"/>
</dbReference>
<dbReference type="Gene3D" id="3.40.47.10">
    <property type="match status" value="1"/>
</dbReference>
<dbReference type="SMART" id="SM00829">
    <property type="entry name" value="PKS_ER"/>
    <property type="match status" value="1"/>
</dbReference>
<dbReference type="CDD" id="cd00833">
    <property type="entry name" value="PKS"/>
    <property type="match status" value="1"/>
</dbReference>
<evidence type="ECO:0000256" key="19">
    <source>
        <dbReference type="ARBA" id="ARBA00023402"/>
    </source>
</evidence>
<dbReference type="SUPFAM" id="SSF53901">
    <property type="entry name" value="Thiolase-like"/>
    <property type="match status" value="1"/>
</dbReference>
<evidence type="ECO:0000256" key="49">
    <source>
        <dbReference type="ARBA" id="ARBA00049521"/>
    </source>
</evidence>
<dbReference type="Gene3D" id="3.90.180.10">
    <property type="entry name" value="Medium-chain alcohol dehydrogenases, catalytic domain"/>
    <property type="match status" value="1"/>
</dbReference>
<evidence type="ECO:0000256" key="37">
    <source>
        <dbReference type="ARBA" id="ARBA00048571"/>
    </source>
</evidence>
<evidence type="ECO:0000256" key="20">
    <source>
        <dbReference type="ARBA" id="ARBA00023442"/>
    </source>
</evidence>
<evidence type="ECO:0000313" key="56">
    <source>
        <dbReference type="Proteomes" id="UP001345827"/>
    </source>
</evidence>
<dbReference type="Pfam" id="PF21089">
    <property type="entry name" value="PKS_DH_N"/>
    <property type="match status" value="1"/>
</dbReference>
<dbReference type="InterPro" id="IPR016039">
    <property type="entry name" value="Thiolase-like"/>
</dbReference>
<dbReference type="SMART" id="SM00826">
    <property type="entry name" value="PKS_DH"/>
    <property type="match status" value="1"/>
</dbReference>
<dbReference type="InterPro" id="IPR014043">
    <property type="entry name" value="Acyl_transferase_dom"/>
</dbReference>
<dbReference type="Pfam" id="PF14765">
    <property type="entry name" value="PS-DH"/>
    <property type="match status" value="1"/>
</dbReference>
<comment type="catalytic activity">
    <reaction evidence="34">
        <text>tetradecanoyl-[ACP] + H2O = tetradecanoate + holo-[ACP] + H(+)</text>
        <dbReference type="Rhea" id="RHEA:30123"/>
        <dbReference type="Rhea" id="RHEA-COMP:9648"/>
        <dbReference type="Rhea" id="RHEA-COMP:9685"/>
        <dbReference type="ChEBI" id="CHEBI:15377"/>
        <dbReference type="ChEBI" id="CHEBI:15378"/>
        <dbReference type="ChEBI" id="CHEBI:30807"/>
        <dbReference type="ChEBI" id="CHEBI:64479"/>
        <dbReference type="ChEBI" id="CHEBI:78477"/>
        <dbReference type="EC" id="3.1.2.14"/>
    </reaction>
    <physiologicalReaction direction="left-to-right" evidence="34">
        <dbReference type="Rhea" id="RHEA:30124"/>
    </physiologicalReaction>
</comment>
<dbReference type="GO" id="GO:0004312">
    <property type="term" value="F:fatty acid synthase activity"/>
    <property type="evidence" value="ECO:0007669"/>
    <property type="project" value="TreeGrafter"/>
</dbReference>
<evidence type="ECO:0000256" key="12">
    <source>
        <dbReference type="ARBA" id="ARBA00023351"/>
    </source>
</evidence>
<evidence type="ECO:0000256" key="9">
    <source>
        <dbReference type="ARBA" id="ARBA00023268"/>
    </source>
</evidence>
<comment type="catalytic activity">
    <reaction evidence="18">
        <text>(3R)-hydroxyhexadecanoyl-[ACP] = (2E)-hexadecenoyl-[ACP] + H2O</text>
        <dbReference type="Rhea" id="RHEA:41908"/>
        <dbReference type="Rhea" id="RHEA-COMP:9650"/>
        <dbReference type="Rhea" id="RHEA-COMP:9651"/>
        <dbReference type="ChEBI" id="CHEBI:15377"/>
        <dbReference type="ChEBI" id="CHEBI:78480"/>
        <dbReference type="ChEBI" id="CHEBI:78481"/>
    </reaction>
    <physiologicalReaction direction="left-to-right" evidence="18">
        <dbReference type="Rhea" id="RHEA:41909"/>
    </physiologicalReaction>
</comment>
<dbReference type="PROSITE" id="PS00606">
    <property type="entry name" value="KS3_1"/>
    <property type="match status" value="1"/>
</dbReference>
<dbReference type="SUPFAM" id="SSF50129">
    <property type="entry name" value="GroES-like"/>
    <property type="match status" value="1"/>
</dbReference>
<dbReference type="FunFam" id="3.40.50.720:FF:000209">
    <property type="entry name" value="Polyketide synthase Pks12"/>
    <property type="match status" value="1"/>
</dbReference>
<dbReference type="SMART" id="SM00825">
    <property type="entry name" value="PKS_KS"/>
    <property type="match status" value="1"/>
</dbReference>
<dbReference type="SMART" id="SM00823">
    <property type="entry name" value="PKS_PP"/>
    <property type="match status" value="1"/>
</dbReference>
<comment type="pathway">
    <text evidence="1">Lipid metabolism.</text>
</comment>
<dbReference type="Pfam" id="PF00109">
    <property type="entry name" value="ketoacyl-synt"/>
    <property type="match status" value="1"/>
</dbReference>
<dbReference type="InterPro" id="IPR014031">
    <property type="entry name" value="Ketoacyl_synth_C"/>
</dbReference>
<dbReference type="InterPro" id="IPR020843">
    <property type="entry name" value="ER"/>
</dbReference>
<comment type="catalytic activity">
    <reaction evidence="19">
        <text>(3R)-hydroxybutanoyl-[ACP] = (2E)-butenoyl-[ACP] + H2O</text>
        <dbReference type="Rhea" id="RHEA:41808"/>
        <dbReference type="Rhea" id="RHEA-COMP:9626"/>
        <dbReference type="Rhea" id="RHEA-COMP:9627"/>
        <dbReference type="ChEBI" id="CHEBI:15377"/>
        <dbReference type="ChEBI" id="CHEBI:78451"/>
        <dbReference type="ChEBI" id="CHEBI:78453"/>
    </reaction>
    <physiologicalReaction direction="left-to-right" evidence="19">
        <dbReference type="Rhea" id="RHEA:41809"/>
    </physiologicalReaction>
</comment>
<dbReference type="Gene3D" id="3.30.70.3290">
    <property type="match status" value="1"/>
</dbReference>
<dbReference type="Pfam" id="PF08659">
    <property type="entry name" value="KR"/>
    <property type="match status" value="1"/>
</dbReference>
<dbReference type="InterPro" id="IPR032821">
    <property type="entry name" value="PKS_assoc"/>
</dbReference>
<evidence type="ECO:0000256" key="25">
    <source>
        <dbReference type="ARBA" id="ARBA00047451"/>
    </source>
</evidence>
<dbReference type="Gene3D" id="3.40.366.10">
    <property type="entry name" value="Malonyl-Coenzyme A Acyl Carrier Protein, domain 2"/>
    <property type="match status" value="1"/>
</dbReference>
<keyword evidence="5" id="KW-0677">Repeat</keyword>
<comment type="catalytic activity">
    <reaction evidence="25">
        <text>tetradecanoyl-[ACP] + malonyl-[ACP] + H(+) = 3-oxohexadecanoyl-[ACP] + holo-[ACP] + CO2</text>
        <dbReference type="Rhea" id="RHEA:41900"/>
        <dbReference type="Rhea" id="RHEA-COMP:9623"/>
        <dbReference type="Rhea" id="RHEA-COMP:9648"/>
        <dbReference type="Rhea" id="RHEA-COMP:9649"/>
        <dbReference type="Rhea" id="RHEA-COMP:9685"/>
        <dbReference type="ChEBI" id="CHEBI:15378"/>
        <dbReference type="ChEBI" id="CHEBI:16526"/>
        <dbReference type="ChEBI" id="CHEBI:64479"/>
        <dbReference type="ChEBI" id="CHEBI:78449"/>
        <dbReference type="ChEBI" id="CHEBI:78477"/>
        <dbReference type="ChEBI" id="CHEBI:78478"/>
    </reaction>
    <physiologicalReaction direction="left-to-right" evidence="25">
        <dbReference type="Rhea" id="RHEA:41901"/>
    </physiologicalReaction>
</comment>
<dbReference type="SMART" id="SM00827">
    <property type="entry name" value="PKS_AT"/>
    <property type="match status" value="1"/>
</dbReference>
<dbReference type="PROSITE" id="PS52004">
    <property type="entry name" value="KS3_2"/>
    <property type="match status" value="1"/>
</dbReference>
<dbReference type="InterPro" id="IPR002364">
    <property type="entry name" value="Quin_OxRdtase/zeta-crystal_CS"/>
</dbReference>
<evidence type="ECO:0000256" key="35">
    <source>
        <dbReference type="ARBA" id="ARBA00048420"/>
    </source>
</evidence>
<accession>A0AAV9Q5H7</accession>
<dbReference type="CDD" id="cd05195">
    <property type="entry name" value="enoyl_red"/>
    <property type="match status" value="1"/>
</dbReference>
<evidence type="ECO:0000256" key="31">
    <source>
        <dbReference type="ARBA" id="ARBA00047961"/>
    </source>
</evidence>
<evidence type="ECO:0000256" key="18">
    <source>
        <dbReference type="ARBA" id="ARBA00023401"/>
    </source>
</evidence>
<comment type="catalytic activity">
    <reaction evidence="11">
        <text>(3R)-hydroxyoctanoyl-[ACP] = (2E)-octenoyl-[ACP] + H2O</text>
        <dbReference type="Rhea" id="RHEA:41844"/>
        <dbReference type="Rhea" id="RHEA-COMP:9634"/>
        <dbReference type="Rhea" id="RHEA-COMP:9635"/>
        <dbReference type="ChEBI" id="CHEBI:15377"/>
        <dbReference type="ChEBI" id="CHEBI:78461"/>
        <dbReference type="ChEBI" id="CHEBI:78462"/>
    </reaction>
    <physiologicalReaction direction="left-to-right" evidence="11">
        <dbReference type="Rhea" id="RHEA:41845"/>
    </physiologicalReaction>
</comment>
<comment type="catalytic activity">
    <reaction evidence="42">
        <text>(2E)-octadecenoyl-[ACP] + NADPH + H(+) = octadecanoyl-[ACP] + NADP(+)</text>
        <dbReference type="Rhea" id="RHEA:41928"/>
        <dbReference type="Rhea" id="RHEA-COMP:9655"/>
        <dbReference type="Rhea" id="RHEA-COMP:9656"/>
        <dbReference type="ChEBI" id="CHEBI:15378"/>
        <dbReference type="ChEBI" id="CHEBI:57783"/>
        <dbReference type="ChEBI" id="CHEBI:58349"/>
        <dbReference type="ChEBI" id="CHEBI:78489"/>
        <dbReference type="ChEBI" id="CHEBI:78495"/>
    </reaction>
    <physiologicalReaction direction="left-to-right" evidence="42">
        <dbReference type="Rhea" id="RHEA:41929"/>
    </physiologicalReaction>
</comment>
<gene>
    <name evidence="55" type="ORF">LTR25_005981</name>
</gene>
<keyword evidence="4" id="KW-0808">Transferase</keyword>
<dbReference type="InterPro" id="IPR018201">
    <property type="entry name" value="Ketoacyl_synth_AS"/>
</dbReference>
<dbReference type="PANTHER" id="PTHR43775">
    <property type="entry name" value="FATTY ACID SYNTHASE"/>
    <property type="match status" value="1"/>
</dbReference>
<keyword evidence="6" id="KW-0702">S-nitrosylation</keyword>
<evidence type="ECO:0000256" key="47">
    <source>
        <dbReference type="ARBA" id="ARBA00049422"/>
    </source>
</evidence>
<evidence type="ECO:0000256" key="5">
    <source>
        <dbReference type="ARBA" id="ARBA00022737"/>
    </source>
</evidence>
<dbReference type="InterPro" id="IPR029058">
    <property type="entry name" value="AB_hydrolase_fold"/>
</dbReference>
<evidence type="ECO:0000256" key="41">
    <source>
        <dbReference type="ARBA" id="ARBA00048935"/>
    </source>
</evidence>
<evidence type="ECO:0000256" key="28">
    <source>
        <dbReference type="ARBA" id="ARBA00047810"/>
    </source>
</evidence>
<evidence type="ECO:0000256" key="11">
    <source>
        <dbReference type="ARBA" id="ARBA00023332"/>
    </source>
</evidence>
<evidence type="ECO:0000256" key="30">
    <source>
        <dbReference type="ARBA" id="ARBA00047953"/>
    </source>
</evidence>
<evidence type="ECO:0000256" key="10">
    <source>
        <dbReference type="ARBA" id="ARBA00023315"/>
    </source>
</evidence>
<dbReference type="SUPFAM" id="SSF47336">
    <property type="entry name" value="ACP-like"/>
    <property type="match status" value="1"/>
</dbReference>
<comment type="catalytic activity">
    <reaction evidence="17">
        <text>(3R)-hydroxyoctadecanoyl-[ACP] = (2E)-octadecenoyl-[ACP] + H2O</text>
        <dbReference type="Rhea" id="RHEA:41924"/>
        <dbReference type="Rhea" id="RHEA-COMP:9654"/>
        <dbReference type="Rhea" id="RHEA-COMP:9655"/>
        <dbReference type="ChEBI" id="CHEBI:15377"/>
        <dbReference type="ChEBI" id="CHEBI:78488"/>
        <dbReference type="ChEBI" id="CHEBI:78489"/>
    </reaction>
    <physiologicalReaction direction="left-to-right" evidence="17">
        <dbReference type="Rhea" id="RHEA:41925"/>
    </physiologicalReaction>
</comment>
<evidence type="ECO:0000256" key="13">
    <source>
        <dbReference type="ARBA" id="ARBA00023373"/>
    </source>
</evidence>
<dbReference type="SUPFAM" id="SSF51735">
    <property type="entry name" value="NAD(P)-binding Rossmann-fold domains"/>
    <property type="match status" value="3"/>
</dbReference>
<dbReference type="InterPro" id="IPR036291">
    <property type="entry name" value="NAD(P)-bd_dom_sf"/>
</dbReference>
<comment type="catalytic activity">
    <reaction evidence="27">
        <text>dodecanoyl-[ACP] + malonyl-[ACP] + H(+) = 3-oxotetradecanoyl-[ACP] + holo-[ACP] + CO2</text>
        <dbReference type="Rhea" id="RHEA:41884"/>
        <dbReference type="Rhea" id="RHEA-COMP:9623"/>
        <dbReference type="Rhea" id="RHEA-COMP:9644"/>
        <dbReference type="Rhea" id="RHEA-COMP:9645"/>
        <dbReference type="Rhea" id="RHEA-COMP:9685"/>
        <dbReference type="ChEBI" id="CHEBI:15378"/>
        <dbReference type="ChEBI" id="CHEBI:16526"/>
        <dbReference type="ChEBI" id="CHEBI:64479"/>
        <dbReference type="ChEBI" id="CHEBI:65264"/>
        <dbReference type="ChEBI" id="CHEBI:78449"/>
        <dbReference type="ChEBI" id="CHEBI:78473"/>
    </reaction>
    <physiologicalReaction direction="left-to-right" evidence="27">
        <dbReference type="Rhea" id="RHEA:41885"/>
    </physiologicalReaction>
</comment>
<comment type="caution">
    <text evidence="55">The sequence shown here is derived from an EMBL/GenBank/DDBJ whole genome shotgun (WGS) entry which is preliminary data.</text>
</comment>
<dbReference type="InterPro" id="IPR036736">
    <property type="entry name" value="ACP-like_sf"/>
</dbReference>
<comment type="catalytic activity">
    <reaction evidence="24">
        <text>3-oxodecanoyl-[ACP] + NADPH + H(+) = (3R)-hydroxydecanoyl-[ACP] + NADP(+)</text>
        <dbReference type="Rhea" id="RHEA:41856"/>
        <dbReference type="Rhea" id="RHEA-COMP:9637"/>
        <dbReference type="Rhea" id="RHEA-COMP:9638"/>
        <dbReference type="ChEBI" id="CHEBI:15378"/>
        <dbReference type="ChEBI" id="CHEBI:57783"/>
        <dbReference type="ChEBI" id="CHEBI:58349"/>
        <dbReference type="ChEBI" id="CHEBI:78464"/>
        <dbReference type="ChEBI" id="CHEBI:78466"/>
    </reaction>
    <physiologicalReaction direction="left-to-right" evidence="24">
        <dbReference type="Rhea" id="RHEA:41857"/>
    </physiologicalReaction>
</comment>
<evidence type="ECO:0000256" key="40">
    <source>
        <dbReference type="ARBA" id="ARBA00048704"/>
    </source>
</evidence>
<evidence type="ECO:0000256" key="15">
    <source>
        <dbReference type="ARBA" id="ARBA00023394"/>
    </source>
</evidence>
<evidence type="ECO:0000256" key="51">
    <source>
        <dbReference type="PROSITE-ProRule" id="PRU01363"/>
    </source>
</evidence>
<comment type="catalytic activity">
    <reaction evidence="47">
        <text>3-oxooctanoyl-[ACP] + NADPH + H(+) = (3R)-hydroxyoctanoyl-[ACP] + NADP(+)</text>
        <dbReference type="Rhea" id="RHEA:41840"/>
        <dbReference type="Rhea" id="RHEA-COMP:9633"/>
        <dbReference type="Rhea" id="RHEA-COMP:9634"/>
        <dbReference type="ChEBI" id="CHEBI:15378"/>
        <dbReference type="ChEBI" id="CHEBI:57783"/>
        <dbReference type="ChEBI" id="CHEBI:58349"/>
        <dbReference type="ChEBI" id="CHEBI:78460"/>
        <dbReference type="ChEBI" id="CHEBI:78461"/>
    </reaction>
    <physiologicalReaction direction="left-to-right" evidence="47">
        <dbReference type="Rhea" id="RHEA:41841"/>
    </physiologicalReaction>
</comment>
<name>A0AAV9Q5H7_9PEZI</name>
<dbReference type="PANTHER" id="PTHR43775:SF37">
    <property type="entry name" value="SI:DKEY-61P9.11"/>
    <property type="match status" value="1"/>
</dbReference>
<protein>
    <submittedName>
        <fullName evidence="55">Uncharacterized protein</fullName>
    </submittedName>
</protein>
<comment type="catalytic activity">
    <reaction evidence="45">
        <text>3-oxododecanoyl-[ACP] + NADPH + H(+) = (3R)-hydroxydodecanoyl-[ACP] + NADP(+)</text>
        <dbReference type="Rhea" id="RHEA:41872"/>
        <dbReference type="Rhea" id="RHEA-COMP:9641"/>
        <dbReference type="Rhea" id="RHEA-COMP:9642"/>
        <dbReference type="ChEBI" id="CHEBI:15378"/>
        <dbReference type="ChEBI" id="CHEBI:57783"/>
        <dbReference type="ChEBI" id="CHEBI:58349"/>
        <dbReference type="ChEBI" id="CHEBI:78469"/>
        <dbReference type="ChEBI" id="CHEBI:78470"/>
    </reaction>
    <physiologicalReaction direction="left-to-right" evidence="45">
        <dbReference type="Rhea" id="RHEA:41873"/>
    </physiologicalReaction>
</comment>
<dbReference type="InterPro" id="IPR050091">
    <property type="entry name" value="PKS_NRPS_Biosynth_Enz"/>
</dbReference>
<evidence type="ECO:0000256" key="45">
    <source>
        <dbReference type="ARBA" id="ARBA00049263"/>
    </source>
</evidence>
<dbReference type="InterPro" id="IPR020841">
    <property type="entry name" value="PKS_Beta-ketoAc_synthase_dom"/>
</dbReference>
<evidence type="ECO:0000259" key="53">
    <source>
        <dbReference type="PROSITE" id="PS52004"/>
    </source>
</evidence>
<keyword evidence="10" id="KW-0012">Acyltransferase</keyword>
<evidence type="ECO:0000256" key="3">
    <source>
        <dbReference type="ARBA" id="ARBA00022553"/>
    </source>
</evidence>
<comment type="catalytic activity">
    <reaction evidence="33">
        <text>(2E)-dodecenoyl-[ACP] + NADPH + H(+) = dodecanoyl-[ACP] + NADP(+)</text>
        <dbReference type="Rhea" id="RHEA:41880"/>
        <dbReference type="Rhea" id="RHEA-COMP:9643"/>
        <dbReference type="Rhea" id="RHEA-COMP:9644"/>
        <dbReference type="ChEBI" id="CHEBI:15378"/>
        <dbReference type="ChEBI" id="CHEBI:57783"/>
        <dbReference type="ChEBI" id="CHEBI:58349"/>
        <dbReference type="ChEBI" id="CHEBI:65264"/>
        <dbReference type="ChEBI" id="CHEBI:78472"/>
    </reaction>
    <physiologicalReaction direction="left-to-right" evidence="33">
        <dbReference type="Rhea" id="RHEA:41881"/>
    </physiologicalReaction>
</comment>
<dbReference type="InterPro" id="IPR001031">
    <property type="entry name" value="Thioesterase"/>
</dbReference>
<evidence type="ECO:0000256" key="7">
    <source>
        <dbReference type="ARBA" id="ARBA00022857"/>
    </source>
</evidence>
<comment type="catalytic activity">
    <reaction evidence="12">
        <text>(3R)-hydroxydodecanoyl-[ACP] = (2E)-dodecenoyl-[ACP] + H2O</text>
        <dbReference type="Rhea" id="RHEA:41876"/>
        <dbReference type="Rhea" id="RHEA-COMP:9642"/>
        <dbReference type="Rhea" id="RHEA-COMP:9643"/>
        <dbReference type="ChEBI" id="CHEBI:15377"/>
        <dbReference type="ChEBI" id="CHEBI:78470"/>
        <dbReference type="ChEBI" id="CHEBI:78472"/>
    </reaction>
    <physiologicalReaction direction="left-to-right" evidence="12">
        <dbReference type="Rhea" id="RHEA:41877"/>
    </physiologicalReaction>
</comment>
<dbReference type="PROSITE" id="PS50075">
    <property type="entry name" value="CARRIER"/>
    <property type="match status" value="1"/>
</dbReference>
<comment type="catalytic activity">
    <reaction evidence="35">
        <text>(2E)-octenoyl-[ACP] + NADPH + H(+) = octanoyl-[ACP] + NADP(+)</text>
        <dbReference type="Rhea" id="RHEA:41848"/>
        <dbReference type="Rhea" id="RHEA-COMP:9635"/>
        <dbReference type="Rhea" id="RHEA-COMP:9636"/>
        <dbReference type="ChEBI" id="CHEBI:15378"/>
        <dbReference type="ChEBI" id="CHEBI:57783"/>
        <dbReference type="ChEBI" id="CHEBI:58349"/>
        <dbReference type="ChEBI" id="CHEBI:78462"/>
        <dbReference type="ChEBI" id="CHEBI:78463"/>
    </reaction>
    <physiologicalReaction direction="left-to-right" evidence="35">
        <dbReference type="Rhea" id="RHEA:41849"/>
    </physiologicalReaction>
</comment>
<dbReference type="Gene3D" id="3.40.50.1820">
    <property type="entry name" value="alpha/beta hydrolase"/>
    <property type="match status" value="1"/>
</dbReference>
<dbReference type="GO" id="GO:0004316">
    <property type="term" value="F:3-oxoacyl-[acyl-carrier-protein] reductase (NADPH) activity"/>
    <property type="evidence" value="ECO:0007669"/>
    <property type="project" value="UniProtKB-EC"/>
</dbReference>
<dbReference type="Gene3D" id="1.10.1200.10">
    <property type="entry name" value="ACP-like"/>
    <property type="match status" value="1"/>
</dbReference>
<comment type="catalytic activity">
    <reaction evidence="28">
        <text>(2E)-hexadecenoyl-[ACP] + NADPH + H(+) = hexadecanoyl-[ACP] + NADP(+)</text>
        <dbReference type="Rhea" id="RHEA:41912"/>
        <dbReference type="Rhea" id="RHEA-COMP:9651"/>
        <dbReference type="Rhea" id="RHEA-COMP:9652"/>
        <dbReference type="ChEBI" id="CHEBI:15378"/>
        <dbReference type="ChEBI" id="CHEBI:57783"/>
        <dbReference type="ChEBI" id="CHEBI:58349"/>
        <dbReference type="ChEBI" id="CHEBI:78481"/>
        <dbReference type="ChEBI" id="CHEBI:78483"/>
    </reaction>
    <physiologicalReaction direction="left-to-right" evidence="28">
        <dbReference type="Rhea" id="RHEA:41913"/>
    </physiologicalReaction>
</comment>
<dbReference type="Pfam" id="PF00550">
    <property type="entry name" value="PP-binding"/>
    <property type="match status" value="1"/>
</dbReference>
<comment type="catalytic activity">
    <reaction evidence="32">
        <text>hexadecanoyl-[ACP] + malonyl-[ACP] + H(+) = 3-oxooctadecanoyl-[ACP] + holo-[ACP] + CO2</text>
        <dbReference type="Rhea" id="RHEA:41916"/>
        <dbReference type="Rhea" id="RHEA-COMP:9623"/>
        <dbReference type="Rhea" id="RHEA-COMP:9652"/>
        <dbReference type="Rhea" id="RHEA-COMP:9653"/>
        <dbReference type="Rhea" id="RHEA-COMP:9685"/>
        <dbReference type="ChEBI" id="CHEBI:15378"/>
        <dbReference type="ChEBI" id="CHEBI:16526"/>
        <dbReference type="ChEBI" id="CHEBI:64479"/>
        <dbReference type="ChEBI" id="CHEBI:78449"/>
        <dbReference type="ChEBI" id="CHEBI:78483"/>
        <dbReference type="ChEBI" id="CHEBI:78487"/>
    </reaction>
    <physiologicalReaction direction="left-to-right" evidence="32">
        <dbReference type="Rhea" id="RHEA:41917"/>
    </physiologicalReaction>
</comment>
<keyword evidence="3" id="KW-0597">Phosphoprotein</keyword>
<keyword evidence="2" id="KW-0596">Phosphopantetheine</keyword>
<dbReference type="Pfam" id="PF16197">
    <property type="entry name" value="KAsynt_C_assoc"/>
    <property type="match status" value="1"/>
</dbReference>
<comment type="catalytic activity">
    <reaction evidence="50">
        <text>octanoyl-[ACP] + malonyl-[ACP] + H(+) = 3-oxodecanoyl-[ACP] + holo-[ACP] + CO2</text>
        <dbReference type="Rhea" id="RHEA:41852"/>
        <dbReference type="Rhea" id="RHEA-COMP:9623"/>
        <dbReference type="Rhea" id="RHEA-COMP:9636"/>
        <dbReference type="Rhea" id="RHEA-COMP:9637"/>
        <dbReference type="Rhea" id="RHEA-COMP:9685"/>
        <dbReference type="ChEBI" id="CHEBI:15378"/>
        <dbReference type="ChEBI" id="CHEBI:16526"/>
        <dbReference type="ChEBI" id="CHEBI:64479"/>
        <dbReference type="ChEBI" id="CHEBI:78449"/>
        <dbReference type="ChEBI" id="CHEBI:78463"/>
        <dbReference type="ChEBI" id="CHEBI:78464"/>
    </reaction>
    <physiologicalReaction direction="left-to-right" evidence="50">
        <dbReference type="Rhea" id="RHEA:41853"/>
    </physiologicalReaction>
</comment>
<dbReference type="InterPro" id="IPR049552">
    <property type="entry name" value="PKS_DH_N"/>
</dbReference>
<evidence type="ECO:0000313" key="55">
    <source>
        <dbReference type="EMBL" id="KAK5536079.1"/>
    </source>
</evidence>
<feature type="region of interest" description="N-terminal hotdog fold" evidence="51">
    <location>
        <begin position="903"/>
        <end position="1029"/>
    </location>
</feature>
<comment type="catalytic activity">
    <reaction evidence="46">
        <text>3-oxohexadecanoyl-[ACP] + NADPH + H(+) = (3R)-hydroxyhexadecanoyl-[ACP] + NADP(+)</text>
        <dbReference type="Rhea" id="RHEA:41904"/>
        <dbReference type="Rhea" id="RHEA-COMP:9649"/>
        <dbReference type="Rhea" id="RHEA-COMP:9650"/>
        <dbReference type="ChEBI" id="CHEBI:15378"/>
        <dbReference type="ChEBI" id="CHEBI:57783"/>
        <dbReference type="ChEBI" id="CHEBI:58349"/>
        <dbReference type="ChEBI" id="CHEBI:78478"/>
        <dbReference type="ChEBI" id="CHEBI:78480"/>
    </reaction>
    <physiologicalReaction direction="left-to-right" evidence="46">
        <dbReference type="Rhea" id="RHEA:41905"/>
    </physiologicalReaction>
</comment>
<sequence length="2380" mass="259495">MTKTKSGREPIAVVGIGCRFPGDITTTTEFWETLCRGIDTLSEVPPDRFDFNPIHDADTRKYGTIRNNKGGFVKDIHAFDADFFGYYPAEASRIDPQQRLVLEASYHALEDSGTTLEEVAGSQTSVFLGAFMYDHLVIQAATEQRDNISPHTAMGISNCSIANRVSHRLNLHGPSVTLDTACSSSLVALHLACQSLWTGESEAALAGGVNAILRPESTMIMSKAGFLSPDGACKSFDETANGYVRSEGVGIVYLKPLSRALQDRDRIYTLIRGSLVNQDGYTAEGFTVPSLKAQAALLKSVYSSSGVDPAKVRYVEAHGPGTPVGDPIEANALGKQLGQVRSKDEESLWIGSVKGNFGHLEGASGITGFIKAALVTFYGTIPPQANHRNPNPSIDFQSLRLAIPTKTVSMTRDRKHKLWVGINSFGAGGTNAHAVLEEAPDVERSCTSSHGPRVFVLSARSLPALEYAARDLASHLRHHQPDLGDVAYTLNMRRSRHSQISVIPAKELEDLCCRLDQLGSGRASKDILALQKRSGSSPKVAFMFSGQGGQWLGMGTALADQEPVFRESLAAFDHIFMALAGFSIRAEISTLSDPSRFNSSIIIQPAIAAIQIALARMLISYGVKPDAIVGHSIGEVAAAHIAGALSLEQAVTVVYLRSNIQSQAVGAGSMLATGMSSTEAEQLILRRQLDGSVEVAAHNGPKMTTLAGDAADLAQIGKELEDRGIFARFVKVEIPYHSRFMDPYEKDLIEALSGIQGSQTDVSLYSTVTTSVEPGTHLTGEYWFKNARKPVRFVETATRMLDDGCNFFVEIGPHPVLVSGTRGIAESTGSPAHILPAMVRGSDIEPVSRLIGAAHAVGIDADIQSFNGGGGRFVDLPLYPFQRQHYWFEHPEAQQRRLGKSRHPFLGDCTNLTDDGRSILRLRLSTGVSPFLADHVVDGALVFPVTGHIEAAYLAAKDHMAHLEVCLEDLRFEHPVVLTSAEDFAPQVLLEITSPAKDYVISTRPATSTPQTAWQICSRGRINTFDQPSTTTPEALECVKSRVRAGREVDVEDFYRRIEQSGLRYGEAFRGVQNLWQLGREIFAFVKLPSSVRGEAASFRFHPALLDACLHTMFTELHHHGDSRYVYLPYHMERVQIFDADGATSAFVHLQMTYSGDTFFRCNASIYGENGQILAVIGGMTAKRLLGTHLTQQVDYQTCYQPESQEGLSRLGVDFTNILVLEPQLGAFNWSSTMQDIFPRAQIHQRVLKSVDRHWKTTEWGFQLDRRTLLIVPALVPLCGDLQETLGTVIEAILHVASWIHEQQGTPTVVIITRGGCMTPTDSQCDPISSSVEAAARVMANELPQSRIRVVDLALDQTSGDIPLLKEELQSIRLDRHDTVVAIRPEGRFVRRVLAINAKEEEKRIEKKLPARGGRYFCEPDPNGTLDNIIIRQQPPTNLGPDEAAIEVHAAGLNFKDIMNGMGLLSERATSGGLAGQKLGLEVAGRVVKIGENVRGIEVGASVMARVSNGLGGLVTANRNLILPIPPSLTFTQAACLPAAYITAYYALAYLGRLASGESVLIHSAAGGVGIAAIQIAKVLGARVFATAGSPARRAWVSEMGVEAVFDSRSLSFHDEVKTATHGLGVDMVLNSLTGSMFSQSVACLAPFGRFLEIGKTEIYRNMRLGLEQFGENCSFSVVDIDRMAMQKPELHRRMFEEVCALFESGKLVPPPVTEYPITQLSTALKSLSRSAVIGKVAVEMPEDTHVDAAPPSQLKLRPDRSYLITGGASGLGLQLARFLVDRGARHIVLVSRSGPKSADDNALLLDMQRRGAVVKIEHADVSNAEMITALLDQQTPPIAGIVHSAAVLRDSYAYEATMDDFWTVFGPKALGAWNMHLATQNMNLDFFVLISSMSSVLGLTGQFSYATSNQFLDGLARHRRASGLPALSLNLGLLGHYAGMSHKSATNDRVLEILESHGYSPMSLPTVLSAFERAILHGATQRLAAIVDWDMFLKAYPHLSHDGAFLGLKNKQVGMDGPGSHGSISSLSGPGRIKIIAETLQSGLAKIVGVEPSRISLTEKIDQYAFDSLTLTQLRSVILREFRITYPVMRLFQGPSLQEIALEIESSFGNGSREGQSLLDVATSHEAEPILPAGLSVASPWFIRRKAAANGFHQRVICFHSMGTGASLFTPFLLDPPDGVDAIAVQLPGRETRADEAVLTNMSEIVSGILGEMETSVGTPDIFWGHSFGGIIAFEVLKALRRQGKPLPRLLVTGTIAPHLIRLWQKRDVLLRIMAEDYSPDYLLAVSRYVDNADFVRSILPLMRRDTPLLLGYQIEEEEILDVPITAFAARQDDMVYPDEVAAWKTYTKEFKLVEVDGDHWFLHRNRKLLLETLAAMAR</sequence>
<evidence type="ECO:0000256" key="39">
    <source>
        <dbReference type="ARBA" id="ARBA00048691"/>
    </source>
</evidence>
<dbReference type="GO" id="GO:0006633">
    <property type="term" value="P:fatty acid biosynthetic process"/>
    <property type="evidence" value="ECO:0007669"/>
    <property type="project" value="InterPro"/>
</dbReference>
<comment type="catalytic activity">
    <reaction evidence="14">
        <text>(3R)-hydroxydecanoyl-[ACP] = (2E)-decenoyl-[ACP] + H2O</text>
        <dbReference type="Rhea" id="RHEA:41860"/>
        <dbReference type="Rhea" id="RHEA-COMP:9638"/>
        <dbReference type="Rhea" id="RHEA-COMP:9639"/>
        <dbReference type="ChEBI" id="CHEBI:15377"/>
        <dbReference type="ChEBI" id="CHEBI:78466"/>
        <dbReference type="ChEBI" id="CHEBI:78467"/>
    </reaction>
    <physiologicalReaction direction="left-to-right" evidence="14">
        <dbReference type="Rhea" id="RHEA:41861"/>
    </physiologicalReaction>
</comment>
<dbReference type="GO" id="GO:0019171">
    <property type="term" value="F:(3R)-hydroxyacyl-[acyl-carrier-protein] dehydratase activity"/>
    <property type="evidence" value="ECO:0007669"/>
    <property type="project" value="UniProtKB-EC"/>
</dbReference>
<dbReference type="GO" id="GO:0031177">
    <property type="term" value="F:phosphopantetheine binding"/>
    <property type="evidence" value="ECO:0007669"/>
    <property type="project" value="InterPro"/>
</dbReference>
<dbReference type="Pfam" id="PF00107">
    <property type="entry name" value="ADH_zinc_N"/>
    <property type="match status" value="1"/>
</dbReference>
<dbReference type="InterPro" id="IPR009081">
    <property type="entry name" value="PP-bd_ACP"/>
</dbReference>
<keyword evidence="8" id="KW-0663">Pyridoxal phosphate</keyword>
<evidence type="ECO:0000256" key="1">
    <source>
        <dbReference type="ARBA" id="ARBA00005189"/>
    </source>
</evidence>
<comment type="catalytic activity">
    <reaction evidence="37">
        <text>3-oxohexanoyl-[ACP] + NADPH + H(+) = (3R)-hydroxyhexanoyl-[ACP] + NADP(+)</text>
        <dbReference type="Rhea" id="RHEA:41824"/>
        <dbReference type="Rhea" id="RHEA-COMP:9629"/>
        <dbReference type="Rhea" id="RHEA-COMP:9630"/>
        <dbReference type="ChEBI" id="CHEBI:15378"/>
        <dbReference type="ChEBI" id="CHEBI:57783"/>
        <dbReference type="ChEBI" id="CHEBI:58349"/>
        <dbReference type="ChEBI" id="CHEBI:78456"/>
        <dbReference type="ChEBI" id="CHEBI:78457"/>
    </reaction>
    <physiologicalReaction direction="left-to-right" evidence="37">
        <dbReference type="Rhea" id="RHEA:41825"/>
    </physiologicalReaction>
</comment>
<proteinExistence type="predicted"/>
<evidence type="ECO:0000256" key="33">
    <source>
        <dbReference type="ARBA" id="ARBA00048281"/>
    </source>
</evidence>
<evidence type="ECO:0000256" key="34">
    <source>
        <dbReference type="ARBA" id="ARBA00048289"/>
    </source>
</evidence>
<comment type="catalytic activity">
    <reaction evidence="44">
        <text>(2E)-tetradecenoyl-[ACP] + NADPH + H(+) = tetradecanoyl-[ACP] + NADP(+)</text>
        <dbReference type="Rhea" id="RHEA:41896"/>
        <dbReference type="Rhea" id="RHEA-COMP:9647"/>
        <dbReference type="Rhea" id="RHEA-COMP:9648"/>
        <dbReference type="ChEBI" id="CHEBI:15378"/>
        <dbReference type="ChEBI" id="CHEBI:57783"/>
        <dbReference type="ChEBI" id="CHEBI:58349"/>
        <dbReference type="ChEBI" id="CHEBI:78475"/>
        <dbReference type="ChEBI" id="CHEBI:78477"/>
    </reaction>
    <physiologicalReaction direction="left-to-right" evidence="44">
        <dbReference type="Rhea" id="RHEA:41897"/>
    </physiologicalReaction>
</comment>
<evidence type="ECO:0000256" key="14">
    <source>
        <dbReference type="ARBA" id="ARBA00023388"/>
    </source>
</evidence>
<evidence type="ECO:0000256" key="21">
    <source>
        <dbReference type="ARBA" id="ARBA00047300"/>
    </source>
</evidence>
<feature type="domain" description="Ketosynthase family 3 (KS3)" evidence="53">
    <location>
        <begin position="8"/>
        <end position="438"/>
    </location>
</feature>
<evidence type="ECO:0000256" key="42">
    <source>
        <dbReference type="ARBA" id="ARBA00049019"/>
    </source>
</evidence>
<keyword evidence="56" id="KW-1185">Reference proteome</keyword>
<evidence type="ECO:0000256" key="17">
    <source>
        <dbReference type="ARBA" id="ARBA00023399"/>
    </source>
</evidence>
<dbReference type="PROSITE" id="PS52019">
    <property type="entry name" value="PKS_MFAS_DH"/>
    <property type="match status" value="1"/>
</dbReference>
<comment type="catalytic activity">
    <reaction evidence="15">
        <text>a (3R)-hydroxyacyl-[ACP] = a (2E)-enoyl-[ACP] + H2O</text>
        <dbReference type="Rhea" id="RHEA:13097"/>
        <dbReference type="Rhea" id="RHEA-COMP:9925"/>
        <dbReference type="Rhea" id="RHEA-COMP:9945"/>
        <dbReference type="ChEBI" id="CHEBI:15377"/>
        <dbReference type="ChEBI" id="CHEBI:78784"/>
        <dbReference type="ChEBI" id="CHEBI:78827"/>
        <dbReference type="EC" id="4.2.1.59"/>
    </reaction>
    <physiologicalReaction direction="left-to-right" evidence="15">
        <dbReference type="Rhea" id="RHEA:13098"/>
    </physiologicalReaction>
</comment>
<dbReference type="InterPro" id="IPR014030">
    <property type="entry name" value="Ketoacyl_synth_N"/>
</dbReference>
<evidence type="ECO:0000256" key="46">
    <source>
        <dbReference type="ARBA" id="ARBA00049414"/>
    </source>
</evidence>
<dbReference type="InterPro" id="IPR042104">
    <property type="entry name" value="PKS_dehydratase_sf"/>
</dbReference>
<evidence type="ECO:0000256" key="6">
    <source>
        <dbReference type="ARBA" id="ARBA00022799"/>
    </source>
</evidence>
<comment type="catalytic activity">
    <reaction evidence="29">
        <text>(2E)-hexenoyl-[ACP] + NADPH + H(+) = hexanoyl-[ACP] + NADP(+)</text>
        <dbReference type="Rhea" id="RHEA:41832"/>
        <dbReference type="Rhea" id="RHEA-COMP:9631"/>
        <dbReference type="Rhea" id="RHEA-COMP:9632"/>
        <dbReference type="ChEBI" id="CHEBI:15378"/>
        <dbReference type="ChEBI" id="CHEBI:57783"/>
        <dbReference type="ChEBI" id="CHEBI:58349"/>
        <dbReference type="ChEBI" id="CHEBI:78458"/>
        <dbReference type="ChEBI" id="CHEBI:78459"/>
    </reaction>
    <physiologicalReaction direction="left-to-right" evidence="29">
        <dbReference type="Rhea" id="RHEA:41833"/>
    </physiologicalReaction>
</comment>
<dbReference type="SUPFAM" id="SSF53474">
    <property type="entry name" value="alpha/beta-Hydrolases"/>
    <property type="match status" value="1"/>
</dbReference>
<evidence type="ECO:0000256" key="4">
    <source>
        <dbReference type="ARBA" id="ARBA00022679"/>
    </source>
</evidence>
<evidence type="ECO:0000256" key="16">
    <source>
        <dbReference type="ARBA" id="ARBA00023398"/>
    </source>
</evidence>
<dbReference type="Gene3D" id="3.40.50.720">
    <property type="entry name" value="NAD(P)-binding Rossmann-like Domain"/>
    <property type="match status" value="3"/>
</dbReference>
<evidence type="ECO:0000256" key="50">
    <source>
        <dbReference type="ARBA" id="ARBA00049533"/>
    </source>
</evidence>
<comment type="catalytic activity">
    <reaction evidence="23">
        <text>a (3R)-hydroxyacyl-[ACP] + NADP(+) = a 3-oxoacyl-[ACP] + NADPH + H(+)</text>
        <dbReference type="Rhea" id="RHEA:17397"/>
        <dbReference type="Rhea" id="RHEA-COMP:9916"/>
        <dbReference type="Rhea" id="RHEA-COMP:9945"/>
        <dbReference type="ChEBI" id="CHEBI:15378"/>
        <dbReference type="ChEBI" id="CHEBI:57783"/>
        <dbReference type="ChEBI" id="CHEBI:58349"/>
        <dbReference type="ChEBI" id="CHEBI:78776"/>
        <dbReference type="ChEBI" id="CHEBI:78827"/>
        <dbReference type="EC" id="1.1.1.100"/>
    </reaction>
    <physiologicalReaction direction="right-to-left" evidence="23">
        <dbReference type="Rhea" id="RHEA:17399"/>
    </physiologicalReaction>
</comment>
<comment type="catalytic activity">
    <reaction evidence="43">
        <text>decanoyl-[ACP] + malonyl-[ACP] + H(+) = 3-oxododecanoyl-[ACP] + holo-[ACP] + CO2</text>
        <dbReference type="Rhea" id="RHEA:41868"/>
        <dbReference type="Rhea" id="RHEA-COMP:9623"/>
        <dbReference type="Rhea" id="RHEA-COMP:9640"/>
        <dbReference type="Rhea" id="RHEA-COMP:9641"/>
        <dbReference type="Rhea" id="RHEA-COMP:9685"/>
        <dbReference type="ChEBI" id="CHEBI:15378"/>
        <dbReference type="ChEBI" id="CHEBI:16526"/>
        <dbReference type="ChEBI" id="CHEBI:64479"/>
        <dbReference type="ChEBI" id="CHEBI:78449"/>
        <dbReference type="ChEBI" id="CHEBI:78468"/>
        <dbReference type="ChEBI" id="CHEBI:78469"/>
    </reaction>
    <physiologicalReaction direction="left-to-right" evidence="43">
        <dbReference type="Rhea" id="RHEA:41869"/>
    </physiologicalReaction>
</comment>
<dbReference type="InterPro" id="IPR013968">
    <property type="entry name" value="PKS_KR"/>
</dbReference>
<comment type="catalytic activity">
    <reaction evidence="31">
        <text>acetyl-[ACP] + malonyl-[ACP] + H(+) = 3-oxobutanoyl-[ACP] + holo-[ACP] + CO2</text>
        <dbReference type="Rhea" id="RHEA:41800"/>
        <dbReference type="Rhea" id="RHEA-COMP:9621"/>
        <dbReference type="Rhea" id="RHEA-COMP:9623"/>
        <dbReference type="Rhea" id="RHEA-COMP:9625"/>
        <dbReference type="Rhea" id="RHEA-COMP:9685"/>
        <dbReference type="ChEBI" id="CHEBI:15378"/>
        <dbReference type="ChEBI" id="CHEBI:16526"/>
        <dbReference type="ChEBI" id="CHEBI:64479"/>
        <dbReference type="ChEBI" id="CHEBI:78446"/>
        <dbReference type="ChEBI" id="CHEBI:78449"/>
        <dbReference type="ChEBI" id="CHEBI:78450"/>
    </reaction>
    <physiologicalReaction direction="left-to-right" evidence="31">
        <dbReference type="Rhea" id="RHEA:41801"/>
    </physiologicalReaction>
</comment>
<comment type="catalytic activity">
    <reaction evidence="36">
        <text>a fatty acyl-[ACP] + malonyl-[ACP] + H(+) = a 3-oxoacyl-[ACP] + holo-[ACP] + CO2</text>
        <dbReference type="Rhea" id="RHEA:22836"/>
        <dbReference type="Rhea" id="RHEA-COMP:9623"/>
        <dbReference type="Rhea" id="RHEA-COMP:9685"/>
        <dbReference type="Rhea" id="RHEA-COMP:9916"/>
        <dbReference type="Rhea" id="RHEA-COMP:14125"/>
        <dbReference type="ChEBI" id="CHEBI:15378"/>
        <dbReference type="ChEBI" id="CHEBI:16526"/>
        <dbReference type="ChEBI" id="CHEBI:64479"/>
        <dbReference type="ChEBI" id="CHEBI:78449"/>
        <dbReference type="ChEBI" id="CHEBI:78776"/>
        <dbReference type="ChEBI" id="CHEBI:138651"/>
        <dbReference type="EC" id="2.3.1.41"/>
    </reaction>
    <physiologicalReaction direction="left-to-right" evidence="36">
        <dbReference type="Rhea" id="RHEA:22837"/>
    </physiologicalReaction>
</comment>
<evidence type="ECO:0000259" key="52">
    <source>
        <dbReference type="PROSITE" id="PS50075"/>
    </source>
</evidence>
<dbReference type="InterPro" id="IPR020806">
    <property type="entry name" value="PKS_PP-bd"/>
</dbReference>
<dbReference type="InterPro" id="IPR001227">
    <property type="entry name" value="Ac_transferase_dom_sf"/>
</dbReference>
<dbReference type="InterPro" id="IPR049900">
    <property type="entry name" value="PKS_mFAS_DH"/>
</dbReference>
<comment type="catalytic activity">
    <reaction evidence="26">
        <text>(2E)-butenoyl-[ACP] + NADPH + H(+) = butanoyl-[ACP] + NADP(+)</text>
        <dbReference type="Rhea" id="RHEA:41812"/>
        <dbReference type="Rhea" id="RHEA-COMP:9627"/>
        <dbReference type="Rhea" id="RHEA-COMP:9628"/>
        <dbReference type="ChEBI" id="CHEBI:15378"/>
        <dbReference type="ChEBI" id="CHEBI:57783"/>
        <dbReference type="ChEBI" id="CHEBI:58349"/>
        <dbReference type="ChEBI" id="CHEBI:78453"/>
        <dbReference type="ChEBI" id="CHEBI:78454"/>
    </reaction>
    <physiologicalReaction direction="left-to-right" evidence="26">
        <dbReference type="Rhea" id="RHEA:41813"/>
    </physiologicalReaction>
</comment>
<feature type="active site" description="Proton acceptor; for dehydratase activity" evidence="51">
    <location>
        <position position="935"/>
    </location>
</feature>
<comment type="catalytic activity">
    <reaction evidence="48">
        <text>butanoyl-[ACP] + malonyl-[ACP] + H(+) = 3-oxohexanoyl-[ACP] + holo-[ACP] + CO2</text>
        <dbReference type="Rhea" id="RHEA:41820"/>
        <dbReference type="Rhea" id="RHEA-COMP:9623"/>
        <dbReference type="Rhea" id="RHEA-COMP:9628"/>
        <dbReference type="Rhea" id="RHEA-COMP:9629"/>
        <dbReference type="Rhea" id="RHEA-COMP:9685"/>
        <dbReference type="ChEBI" id="CHEBI:15378"/>
        <dbReference type="ChEBI" id="CHEBI:16526"/>
        <dbReference type="ChEBI" id="CHEBI:64479"/>
        <dbReference type="ChEBI" id="CHEBI:78449"/>
        <dbReference type="ChEBI" id="CHEBI:78454"/>
        <dbReference type="ChEBI" id="CHEBI:78456"/>
    </reaction>
    <physiologicalReaction direction="left-to-right" evidence="48">
        <dbReference type="Rhea" id="RHEA:41821"/>
    </physiologicalReaction>
</comment>
<dbReference type="InterPro" id="IPR011032">
    <property type="entry name" value="GroES-like_sf"/>
</dbReference>
<comment type="catalytic activity">
    <reaction evidence="38">
        <text>a 2,3-saturated acyl-[ACP] + NADP(+) = a (2E)-enoyl-[ACP] + NADPH + H(+)</text>
        <dbReference type="Rhea" id="RHEA:22564"/>
        <dbReference type="Rhea" id="RHEA-COMP:9925"/>
        <dbReference type="Rhea" id="RHEA-COMP:9926"/>
        <dbReference type="ChEBI" id="CHEBI:15378"/>
        <dbReference type="ChEBI" id="CHEBI:57783"/>
        <dbReference type="ChEBI" id="CHEBI:58349"/>
        <dbReference type="ChEBI" id="CHEBI:78784"/>
        <dbReference type="ChEBI" id="CHEBI:78785"/>
        <dbReference type="EC" id="1.3.1.39"/>
    </reaction>
    <physiologicalReaction direction="right-to-left" evidence="38">
        <dbReference type="Rhea" id="RHEA:22566"/>
    </physiologicalReaction>
</comment>
<keyword evidence="9" id="KW-0511">Multifunctional enzyme</keyword>